<dbReference type="InterPro" id="IPR018060">
    <property type="entry name" value="HTH_AraC"/>
</dbReference>
<dbReference type="EMBL" id="LT629791">
    <property type="protein sequence ID" value="SDU77856.1"/>
    <property type="molecule type" value="Genomic_DNA"/>
</dbReference>
<keyword evidence="3" id="KW-0804">Transcription</keyword>
<evidence type="ECO:0000259" key="4">
    <source>
        <dbReference type="PROSITE" id="PS01124"/>
    </source>
</evidence>
<dbReference type="Gene3D" id="1.10.10.60">
    <property type="entry name" value="Homeodomain-like"/>
    <property type="match status" value="1"/>
</dbReference>
<evidence type="ECO:0000256" key="3">
    <source>
        <dbReference type="ARBA" id="ARBA00023163"/>
    </source>
</evidence>
<keyword evidence="6" id="KW-1185">Reference proteome</keyword>
<dbReference type="SUPFAM" id="SSF46689">
    <property type="entry name" value="Homeodomain-like"/>
    <property type="match status" value="2"/>
</dbReference>
<reference evidence="6" key="1">
    <citation type="submission" date="2016-10" db="EMBL/GenBank/DDBJ databases">
        <authorList>
            <person name="Varghese N."/>
            <person name="Submissions S."/>
        </authorList>
    </citation>
    <scope>NUCLEOTIDE SEQUENCE [LARGE SCALE GENOMIC DNA]</scope>
    <source>
        <strain evidence="6">DSM 45079</strain>
    </source>
</reference>
<evidence type="ECO:0000313" key="5">
    <source>
        <dbReference type="EMBL" id="SDU77856.1"/>
    </source>
</evidence>
<gene>
    <name evidence="5" type="ORF">SAMN04488563_5647</name>
</gene>
<dbReference type="InterPro" id="IPR037923">
    <property type="entry name" value="HTH-like"/>
</dbReference>
<sequence length="330" mass="34922">MVNASAAVPVERSVVVARTMSESAEVIRQVYIGHEPRLGRDHAGTEFRVMSARAGVRAGPLGADRVHVTVNFRTSTEPFGYLFAMSVVHGVFEVAAGGEECRASAGDILLFPPGAPVSAQWTDLDAGILRLPVSSAADLAAERFGIDPADLRFESMSPVTPRLGQYFRNVCATIGRELTADDSAAAHPLIAEEMVRTAAAAALATFPNTTMTVAHSPSPGYVAPRVLRRAAAYIEEHAAEPITLTDIAAAAGVGARALQYAFGRHLGTTPLAYLRAVRLEHAHHALQAGDPAAGATVATIAASWGFGKPSRFAADYRQRYGQPPSRTLRT</sequence>
<dbReference type="PANTHER" id="PTHR46796:SF12">
    <property type="entry name" value="HTH-TYPE DNA-BINDING TRANSCRIPTIONAL ACTIVATOR EUTR"/>
    <property type="match status" value="1"/>
</dbReference>
<dbReference type="Pfam" id="PF14525">
    <property type="entry name" value="AraC_binding_2"/>
    <property type="match status" value="1"/>
</dbReference>
<keyword evidence="2 5" id="KW-0238">DNA-binding</keyword>
<feature type="domain" description="HTH araC/xylS-type" evidence="4">
    <location>
        <begin position="228"/>
        <end position="330"/>
    </location>
</feature>
<dbReference type="GO" id="GO:0003700">
    <property type="term" value="F:DNA-binding transcription factor activity"/>
    <property type="evidence" value="ECO:0007669"/>
    <property type="project" value="InterPro"/>
</dbReference>
<dbReference type="AlphaFoldDB" id="A0A1H2LBQ0"/>
<evidence type="ECO:0000256" key="1">
    <source>
        <dbReference type="ARBA" id="ARBA00023015"/>
    </source>
</evidence>
<name>A0A1H2LBQ0_9ACTN</name>
<dbReference type="RefSeq" id="WP_052762953.1">
    <property type="nucleotide sequence ID" value="NZ_LBMC01000044.1"/>
</dbReference>
<protein>
    <submittedName>
        <fullName evidence="5">AraC-type DNA-binding protein</fullName>
    </submittedName>
</protein>
<organism evidence="5 6">
    <name type="scientific">Jiangella alkaliphila</name>
    <dbReference type="NCBI Taxonomy" id="419479"/>
    <lineage>
        <taxon>Bacteria</taxon>
        <taxon>Bacillati</taxon>
        <taxon>Actinomycetota</taxon>
        <taxon>Actinomycetes</taxon>
        <taxon>Jiangellales</taxon>
        <taxon>Jiangellaceae</taxon>
        <taxon>Jiangella</taxon>
    </lineage>
</organism>
<dbReference type="PROSITE" id="PS01124">
    <property type="entry name" value="HTH_ARAC_FAMILY_2"/>
    <property type="match status" value="1"/>
</dbReference>
<dbReference type="InterPro" id="IPR035418">
    <property type="entry name" value="AraC-bd_2"/>
</dbReference>
<dbReference type="PANTHER" id="PTHR46796">
    <property type="entry name" value="HTH-TYPE TRANSCRIPTIONAL ACTIVATOR RHAS-RELATED"/>
    <property type="match status" value="1"/>
</dbReference>
<dbReference type="STRING" id="419479.SAMN04488563_5647"/>
<evidence type="ECO:0000313" key="6">
    <source>
        <dbReference type="Proteomes" id="UP000182977"/>
    </source>
</evidence>
<dbReference type="Pfam" id="PF12833">
    <property type="entry name" value="HTH_18"/>
    <property type="match status" value="1"/>
</dbReference>
<proteinExistence type="predicted"/>
<dbReference type="SMART" id="SM00342">
    <property type="entry name" value="HTH_ARAC"/>
    <property type="match status" value="1"/>
</dbReference>
<dbReference type="SUPFAM" id="SSF51215">
    <property type="entry name" value="Regulatory protein AraC"/>
    <property type="match status" value="1"/>
</dbReference>
<dbReference type="Proteomes" id="UP000182977">
    <property type="component" value="Chromosome I"/>
</dbReference>
<evidence type="ECO:0000256" key="2">
    <source>
        <dbReference type="ARBA" id="ARBA00023125"/>
    </source>
</evidence>
<dbReference type="GO" id="GO:0043565">
    <property type="term" value="F:sequence-specific DNA binding"/>
    <property type="evidence" value="ECO:0007669"/>
    <property type="project" value="InterPro"/>
</dbReference>
<accession>A0A1H2LBQ0</accession>
<keyword evidence="1" id="KW-0805">Transcription regulation</keyword>
<dbReference type="OrthoDB" id="5464689at2"/>
<dbReference type="InterPro" id="IPR009057">
    <property type="entry name" value="Homeodomain-like_sf"/>
</dbReference>
<dbReference type="InterPro" id="IPR050204">
    <property type="entry name" value="AraC_XylS_family_regulators"/>
</dbReference>